<protein>
    <submittedName>
        <fullName evidence="2">Uncharacterized protein</fullName>
    </submittedName>
</protein>
<comment type="caution">
    <text evidence="2">The sequence shown here is derived from an EMBL/GenBank/DDBJ whole genome shotgun (WGS) entry which is preliminary data.</text>
</comment>
<keyword evidence="3" id="KW-1185">Reference proteome</keyword>
<accession>S2E568</accession>
<evidence type="ECO:0000313" key="2">
    <source>
        <dbReference type="EMBL" id="EPA04611.1"/>
    </source>
</evidence>
<dbReference type="Proteomes" id="UP000014065">
    <property type="component" value="Unassembled WGS sequence"/>
</dbReference>
<evidence type="ECO:0000256" key="1">
    <source>
        <dbReference type="SAM" id="Phobius"/>
    </source>
</evidence>
<dbReference type="EMBL" id="AHJG01000283">
    <property type="protein sequence ID" value="EPA04611.1"/>
    <property type="molecule type" value="Genomic_DNA"/>
</dbReference>
<proteinExistence type="predicted"/>
<sequence>NIEHLMPKFVQHWMKLFFVPFFLTFVKNMLNCMHFGGIFEHS</sequence>
<keyword evidence="1" id="KW-1133">Transmembrane helix</keyword>
<keyword evidence="1" id="KW-0812">Transmembrane</keyword>
<feature type="transmembrane region" description="Helical" evidence="1">
    <location>
        <begin position="12"/>
        <end position="30"/>
    </location>
</feature>
<evidence type="ECO:0000313" key="3">
    <source>
        <dbReference type="Proteomes" id="UP000014065"/>
    </source>
</evidence>
<organism evidence="2 3">
    <name type="scientific">Candidatus Nitrosarchaeum limnium BG20</name>
    <dbReference type="NCBI Taxonomy" id="859192"/>
    <lineage>
        <taxon>Archaea</taxon>
        <taxon>Nitrososphaerota</taxon>
        <taxon>Nitrososphaeria</taxon>
        <taxon>Nitrosopumilales</taxon>
        <taxon>Nitrosopumilaceae</taxon>
        <taxon>Nitrosarchaeum</taxon>
    </lineage>
</organism>
<name>S2E568_9ARCH</name>
<gene>
    <name evidence="2" type="ORF">BG20_I2259</name>
</gene>
<reference evidence="2 3" key="1">
    <citation type="journal article" date="2012" name="J. Bacteriol.">
        <title>Genome Sequence of "Candidatus Nitrosoarchaeum limnia" BG20, a Low-Salinity Ammonia-Oxidizing Archaeon from the San Francisco Bay Estuary.</title>
        <authorList>
            <person name="Mosier A.C."/>
            <person name="Allen E.E."/>
            <person name="Kim M."/>
            <person name="Ferriera S."/>
            <person name="Francis C.A."/>
        </authorList>
    </citation>
    <scope>NUCLEOTIDE SEQUENCE [LARGE SCALE GENOMIC DNA]</scope>
    <source>
        <strain evidence="2 3">BG20</strain>
    </source>
</reference>
<feature type="non-terminal residue" evidence="2">
    <location>
        <position position="1"/>
    </location>
</feature>
<dbReference type="AlphaFoldDB" id="S2E568"/>
<keyword evidence="1" id="KW-0472">Membrane</keyword>